<dbReference type="GO" id="GO:0006351">
    <property type="term" value="P:DNA-templated transcription"/>
    <property type="evidence" value="ECO:0007669"/>
    <property type="project" value="InterPro"/>
</dbReference>
<keyword evidence="3" id="KW-0805">Transcription regulation</keyword>
<gene>
    <name evidence="8" type="ORF">T310_5892</name>
</gene>
<proteinExistence type="predicted"/>
<dbReference type="AlphaFoldDB" id="A0A0F4YPE9"/>
<keyword evidence="4" id="KW-0804">Transcription</keyword>
<evidence type="ECO:0000256" key="5">
    <source>
        <dbReference type="ARBA" id="ARBA00023242"/>
    </source>
</evidence>
<dbReference type="CDD" id="cd12148">
    <property type="entry name" value="fungal_TF_MHR"/>
    <property type="match status" value="1"/>
</dbReference>
<evidence type="ECO:0000256" key="3">
    <source>
        <dbReference type="ARBA" id="ARBA00023015"/>
    </source>
</evidence>
<name>A0A0F4YPE9_RASE3</name>
<dbReference type="EMBL" id="LASV01000287">
    <property type="protein sequence ID" value="KKA20119.1"/>
    <property type="molecule type" value="Genomic_DNA"/>
</dbReference>
<organism evidence="8 9">
    <name type="scientific">Rasamsonia emersonii (strain ATCC 16479 / CBS 393.64 / IMI 116815)</name>
    <dbReference type="NCBI Taxonomy" id="1408163"/>
    <lineage>
        <taxon>Eukaryota</taxon>
        <taxon>Fungi</taxon>
        <taxon>Dikarya</taxon>
        <taxon>Ascomycota</taxon>
        <taxon>Pezizomycotina</taxon>
        <taxon>Eurotiomycetes</taxon>
        <taxon>Eurotiomycetidae</taxon>
        <taxon>Eurotiales</taxon>
        <taxon>Trichocomaceae</taxon>
        <taxon>Rasamsonia</taxon>
    </lineage>
</organism>
<dbReference type="STRING" id="1408163.A0A0F4YPE9"/>
<feature type="region of interest" description="Disordered" evidence="6">
    <location>
        <begin position="1"/>
        <end position="70"/>
    </location>
</feature>
<dbReference type="InterPro" id="IPR050815">
    <property type="entry name" value="TF_fung"/>
</dbReference>
<evidence type="ECO:0000313" key="8">
    <source>
        <dbReference type="EMBL" id="KKA20119.1"/>
    </source>
</evidence>
<dbReference type="PANTHER" id="PTHR47338:SF11">
    <property type="entry name" value="ZN(II)2CYS6 TRANSCRIPTION FACTOR (EUROFUNG)"/>
    <property type="match status" value="1"/>
</dbReference>
<evidence type="ECO:0000256" key="6">
    <source>
        <dbReference type="SAM" id="MobiDB-lite"/>
    </source>
</evidence>
<evidence type="ECO:0000256" key="4">
    <source>
        <dbReference type="ARBA" id="ARBA00023163"/>
    </source>
</evidence>
<evidence type="ECO:0000256" key="2">
    <source>
        <dbReference type="ARBA" id="ARBA00022723"/>
    </source>
</evidence>
<evidence type="ECO:0000259" key="7">
    <source>
        <dbReference type="Pfam" id="PF04082"/>
    </source>
</evidence>
<protein>
    <recommendedName>
        <fullName evidence="7">Xylanolytic transcriptional activator regulatory domain-containing protein</fullName>
    </recommendedName>
</protein>
<sequence length="276" mass="30632">MIYNLPRASGSSPALAGPTSQSPGSDKQFTPTTAPDVAQGSILDLGKPPKRRRRGSVGSADSSKSEADLMKIRNSSDRADILMEVTEQESNDAAFREWASDPIEVDPEATVHYVDRFFACINDGLFQLLPRKPFLLWLKSCRTKSLDDKMLLYSVLALGSIFSDRPERIVAGKRFFTTAKYAVDKSQHRLTLQLAQSRIILSLWYSAIGALTNAWDFIGAAARTVCGLRYNVEPDGPVIGANQVCEYGLHPQALIECHRRTFWAVFILDVSYLSLR</sequence>
<dbReference type="GO" id="GO:0008270">
    <property type="term" value="F:zinc ion binding"/>
    <property type="evidence" value="ECO:0007669"/>
    <property type="project" value="InterPro"/>
</dbReference>
<keyword evidence="5" id="KW-0539">Nucleus</keyword>
<reference evidence="8 9" key="1">
    <citation type="submission" date="2015-04" db="EMBL/GenBank/DDBJ databases">
        <authorList>
            <person name="Heijne W.H."/>
            <person name="Fedorova N.D."/>
            <person name="Nierman W.C."/>
            <person name="Vollebregt A.W."/>
            <person name="Zhao Z."/>
            <person name="Wu L."/>
            <person name="Kumar M."/>
            <person name="Stam H."/>
            <person name="van den Berg M.A."/>
            <person name="Pel H.J."/>
        </authorList>
    </citation>
    <scope>NUCLEOTIDE SEQUENCE [LARGE SCALE GENOMIC DNA]</scope>
    <source>
        <strain evidence="8 9">CBS 393.64</strain>
    </source>
</reference>
<dbReference type="GO" id="GO:0000981">
    <property type="term" value="F:DNA-binding transcription factor activity, RNA polymerase II-specific"/>
    <property type="evidence" value="ECO:0007669"/>
    <property type="project" value="InterPro"/>
</dbReference>
<dbReference type="OrthoDB" id="5426798at2759"/>
<evidence type="ECO:0000256" key="1">
    <source>
        <dbReference type="ARBA" id="ARBA00004123"/>
    </source>
</evidence>
<accession>A0A0F4YPE9</accession>
<dbReference type="RefSeq" id="XP_013326731.1">
    <property type="nucleotide sequence ID" value="XM_013471277.1"/>
</dbReference>
<comment type="caution">
    <text evidence="8">The sequence shown here is derived from an EMBL/GenBank/DDBJ whole genome shotgun (WGS) entry which is preliminary data.</text>
</comment>
<dbReference type="GO" id="GO:0005634">
    <property type="term" value="C:nucleus"/>
    <property type="evidence" value="ECO:0007669"/>
    <property type="project" value="UniProtKB-SubCell"/>
</dbReference>
<dbReference type="GO" id="GO:0003677">
    <property type="term" value="F:DNA binding"/>
    <property type="evidence" value="ECO:0007669"/>
    <property type="project" value="InterPro"/>
</dbReference>
<dbReference type="InterPro" id="IPR007219">
    <property type="entry name" value="XnlR_reg_dom"/>
</dbReference>
<keyword evidence="2" id="KW-0479">Metal-binding</keyword>
<keyword evidence="9" id="KW-1185">Reference proteome</keyword>
<dbReference type="GeneID" id="25318217"/>
<dbReference type="Pfam" id="PF04082">
    <property type="entry name" value="Fungal_trans"/>
    <property type="match status" value="1"/>
</dbReference>
<dbReference type="Proteomes" id="UP000053958">
    <property type="component" value="Unassembled WGS sequence"/>
</dbReference>
<feature type="domain" description="Xylanolytic transcriptional activator regulatory" evidence="7">
    <location>
        <begin position="115"/>
        <end position="271"/>
    </location>
</feature>
<comment type="subcellular location">
    <subcellularLocation>
        <location evidence="1">Nucleus</location>
    </subcellularLocation>
</comment>
<feature type="compositionally biased region" description="Polar residues" evidence="6">
    <location>
        <begin position="18"/>
        <end position="33"/>
    </location>
</feature>
<evidence type="ECO:0000313" key="9">
    <source>
        <dbReference type="Proteomes" id="UP000053958"/>
    </source>
</evidence>
<dbReference type="PANTHER" id="PTHR47338">
    <property type="entry name" value="ZN(II)2CYS6 TRANSCRIPTION FACTOR (EUROFUNG)-RELATED"/>
    <property type="match status" value="1"/>
</dbReference>